<organism evidence="1 2">
    <name type="scientific">Panicum miliaceum</name>
    <name type="common">Proso millet</name>
    <name type="synonym">Broomcorn millet</name>
    <dbReference type="NCBI Taxonomy" id="4540"/>
    <lineage>
        <taxon>Eukaryota</taxon>
        <taxon>Viridiplantae</taxon>
        <taxon>Streptophyta</taxon>
        <taxon>Embryophyta</taxon>
        <taxon>Tracheophyta</taxon>
        <taxon>Spermatophyta</taxon>
        <taxon>Magnoliopsida</taxon>
        <taxon>Liliopsida</taxon>
        <taxon>Poales</taxon>
        <taxon>Poaceae</taxon>
        <taxon>PACMAD clade</taxon>
        <taxon>Panicoideae</taxon>
        <taxon>Panicodae</taxon>
        <taxon>Paniceae</taxon>
        <taxon>Panicinae</taxon>
        <taxon>Panicum</taxon>
        <taxon>Panicum sect. Panicum</taxon>
    </lineage>
</organism>
<dbReference type="OrthoDB" id="10620668at2759"/>
<accession>A0A3L6R2R2</accession>
<comment type="caution">
    <text evidence="1">The sequence shown here is derived from an EMBL/GenBank/DDBJ whole genome shotgun (WGS) entry which is preliminary data.</text>
</comment>
<sequence length="92" mass="10663">MAAAGIRKTKMVKVEQSYIDSLLAFRAACPPRPLFTDFIDNDVVSCEQMRRCCERAAALLKKRQDEDDEILRQYEANGSAYWEVEIRDEDEE</sequence>
<name>A0A3L6R2R2_PANMI</name>
<dbReference type="Proteomes" id="UP000275267">
    <property type="component" value="Unassembled WGS sequence"/>
</dbReference>
<gene>
    <name evidence="1" type="ORF">C2845_PM08G21090</name>
</gene>
<keyword evidence="2" id="KW-1185">Reference proteome</keyword>
<protein>
    <submittedName>
        <fullName evidence="1">Uncharacterized protein</fullName>
    </submittedName>
</protein>
<dbReference type="AlphaFoldDB" id="A0A3L6R2R2"/>
<reference evidence="2" key="1">
    <citation type="journal article" date="2019" name="Nat. Commun.">
        <title>The genome of broomcorn millet.</title>
        <authorList>
            <person name="Zou C."/>
            <person name="Miki D."/>
            <person name="Li D."/>
            <person name="Tang Q."/>
            <person name="Xiao L."/>
            <person name="Rajput S."/>
            <person name="Deng P."/>
            <person name="Jia W."/>
            <person name="Huang R."/>
            <person name="Zhang M."/>
            <person name="Sun Y."/>
            <person name="Hu J."/>
            <person name="Fu X."/>
            <person name="Schnable P.S."/>
            <person name="Li F."/>
            <person name="Zhang H."/>
            <person name="Feng B."/>
            <person name="Zhu X."/>
            <person name="Liu R."/>
            <person name="Schnable J.C."/>
            <person name="Zhu J.-K."/>
            <person name="Zhang H."/>
        </authorList>
    </citation>
    <scope>NUCLEOTIDE SEQUENCE [LARGE SCALE GENOMIC DNA]</scope>
</reference>
<proteinExistence type="predicted"/>
<dbReference type="EMBL" id="PQIB02000010">
    <property type="protein sequence ID" value="RLM93278.1"/>
    <property type="molecule type" value="Genomic_DNA"/>
</dbReference>
<evidence type="ECO:0000313" key="1">
    <source>
        <dbReference type="EMBL" id="RLM93278.1"/>
    </source>
</evidence>
<evidence type="ECO:0000313" key="2">
    <source>
        <dbReference type="Proteomes" id="UP000275267"/>
    </source>
</evidence>